<proteinExistence type="predicted"/>
<comment type="caution">
    <text evidence="1">The sequence shown here is derived from an EMBL/GenBank/DDBJ whole genome shotgun (WGS) entry which is preliminary data.</text>
</comment>
<dbReference type="Pfam" id="PF11187">
    <property type="entry name" value="Mbeg1-like"/>
    <property type="match status" value="1"/>
</dbReference>
<keyword evidence="2" id="KW-1185">Reference proteome</keyword>
<evidence type="ECO:0000313" key="1">
    <source>
        <dbReference type="EMBL" id="NEG55527.1"/>
    </source>
</evidence>
<evidence type="ECO:0000313" key="2">
    <source>
        <dbReference type="Proteomes" id="UP000483293"/>
    </source>
</evidence>
<dbReference type="Gene3D" id="3.40.50.1820">
    <property type="entry name" value="alpha/beta hydrolase"/>
    <property type="match status" value="1"/>
</dbReference>
<dbReference type="SUPFAM" id="SSF53474">
    <property type="entry name" value="alpha/beta-Hydrolases"/>
    <property type="match status" value="1"/>
</dbReference>
<name>A0A6L9SSF2_9BIFI</name>
<dbReference type="InterPro" id="IPR029058">
    <property type="entry name" value="AB_hydrolase_fold"/>
</dbReference>
<dbReference type="EMBL" id="WHZV01000005">
    <property type="protein sequence ID" value="NEG55527.1"/>
    <property type="molecule type" value="Genomic_DNA"/>
</dbReference>
<accession>A0A6L9SSF2</accession>
<gene>
    <name evidence="1" type="ORF">GFD21_07105</name>
</gene>
<protein>
    <submittedName>
        <fullName evidence="1">DUF2974 domain-containing protein</fullName>
    </submittedName>
</protein>
<dbReference type="RefSeq" id="WP_163197288.1">
    <property type="nucleotide sequence ID" value="NZ_WHZV01000005.1"/>
</dbReference>
<sequence length="400" mass="43542">MGNVTDDLRTRFDTFDDDAFNEVDSLVLSQLAYARMPGNVPRWHGGGGGVPDHGIHVGDRACGETGRRSLIPMVPIRDLLRAECYDAMFGRVWSPQLNVDLLRAMCESPRWRALRVGGYVDEFDAASTKQFSACVFDVGEGTLYVAFRGTDSSIIGWKEDFAMAFRRPVASQSAAVRYLADAAARWDGPLMVGGHSKGGNLAVYAAAAMPDDIAARIAAVYSHDGPGFDESFLESTEYRRVAGKVRKSVPESSVIGMLFENRERADAGYEVVASDGLGIMQHFALNWQVKDGRFVHADGLSGGARYAARTLNDWMARYDDDRRRLFIENLFAILEASGYRTFGELTAHWTQSLPAMLAALRGIDAEDREVIAAVLKGLAATAATAAIPGAGPGESASRRR</sequence>
<dbReference type="Proteomes" id="UP000483293">
    <property type="component" value="Unassembled WGS sequence"/>
</dbReference>
<reference evidence="1 2" key="1">
    <citation type="submission" date="2019-10" db="EMBL/GenBank/DDBJ databases">
        <title>Bifidobacterium from non-human primates.</title>
        <authorList>
            <person name="Modesto M."/>
        </authorList>
    </citation>
    <scope>NUCLEOTIDE SEQUENCE [LARGE SCALE GENOMIC DNA]</scope>
    <source>
        <strain evidence="1 2">SMA15</strain>
    </source>
</reference>
<dbReference type="InterPro" id="IPR024499">
    <property type="entry name" value="Mbeg1-like"/>
</dbReference>
<organism evidence="1 2">
    <name type="scientific">Bifidobacterium platyrrhinorum</name>
    <dbReference type="NCBI Taxonomy" id="2661628"/>
    <lineage>
        <taxon>Bacteria</taxon>
        <taxon>Bacillati</taxon>
        <taxon>Actinomycetota</taxon>
        <taxon>Actinomycetes</taxon>
        <taxon>Bifidobacteriales</taxon>
        <taxon>Bifidobacteriaceae</taxon>
        <taxon>Bifidobacterium</taxon>
    </lineage>
</organism>
<dbReference type="AlphaFoldDB" id="A0A6L9SSF2"/>